<reference evidence="1 2" key="1">
    <citation type="submission" date="2024-01" db="EMBL/GenBank/DDBJ databases">
        <title>Genome assemblies of Stephania.</title>
        <authorList>
            <person name="Yang L."/>
        </authorList>
    </citation>
    <scope>NUCLEOTIDE SEQUENCE [LARGE SCALE GENOMIC DNA]</scope>
    <source>
        <strain evidence="1">QJT</strain>
        <tissue evidence="1">Leaf</tissue>
    </source>
</reference>
<sequence length="144" mass="15931">MDFEAATCYLGEPSRYLGLVQETSQNETKRTLTRVNARVKESQLIRSLGSDDDGGSRPTRVTIAARSAYDMLARMIRMSDPTKKVEEAATKAMSKGRGGGINWDGLGKLLVSDEVRKEFINLCHAFDEVNQTLQTKFSQVSSPP</sequence>
<proteinExistence type="predicted"/>
<accession>A0AAP0IYV7</accession>
<organism evidence="1 2">
    <name type="scientific">Stephania japonica</name>
    <dbReference type="NCBI Taxonomy" id="461633"/>
    <lineage>
        <taxon>Eukaryota</taxon>
        <taxon>Viridiplantae</taxon>
        <taxon>Streptophyta</taxon>
        <taxon>Embryophyta</taxon>
        <taxon>Tracheophyta</taxon>
        <taxon>Spermatophyta</taxon>
        <taxon>Magnoliopsida</taxon>
        <taxon>Ranunculales</taxon>
        <taxon>Menispermaceae</taxon>
        <taxon>Menispermoideae</taxon>
        <taxon>Cissampelideae</taxon>
        <taxon>Stephania</taxon>
    </lineage>
</organism>
<comment type="caution">
    <text evidence="1">The sequence shown here is derived from an EMBL/GenBank/DDBJ whole genome shotgun (WGS) entry which is preliminary data.</text>
</comment>
<protein>
    <submittedName>
        <fullName evidence="1">Uncharacterized protein</fullName>
    </submittedName>
</protein>
<evidence type="ECO:0000313" key="1">
    <source>
        <dbReference type="EMBL" id="KAK9124341.1"/>
    </source>
</evidence>
<dbReference type="Proteomes" id="UP001417504">
    <property type="component" value="Unassembled WGS sequence"/>
</dbReference>
<name>A0AAP0IYV7_9MAGN</name>
<gene>
    <name evidence="1" type="ORF">Sjap_013943</name>
</gene>
<keyword evidence="2" id="KW-1185">Reference proteome</keyword>
<dbReference type="EMBL" id="JBBNAE010000005">
    <property type="protein sequence ID" value="KAK9124341.1"/>
    <property type="molecule type" value="Genomic_DNA"/>
</dbReference>
<evidence type="ECO:0000313" key="2">
    <source>
        <dbReference type="Proteomes" id="UP001417504"/>
    </source>
</evidence>
<dbReference type="AlphaFoldDB" id="A0AAP0IYV7"/>